<feature type="region of interest" description="Disordered" evidence="1">
    <location>
        <begin position="46"/>
        <end position="80"/>
    </location>
</feature>
<evidence type="ECO:0000313" key="2">
    <source>
        <dbReference type="EMBL" id="KAJ8023700.1"/>
    </source>
</evidence>
<gene>
    <name evidence="2" type="ORF">HOLleu_36209</name>
</gene>
<evidence type="ECO:0000256" key="1">
    <source>
        <dbReference type="SAM" id="MobiDB-lite"/>
    </source>
</evidence>
<dbReference type="Proteomes" id="UP001152320">
    <property type="component" value="Chromosome 19"/>
</dbReference>
<sequence>MRNLDQPLTCPGGIYSMMLASWDTSVDERPALSEWKQKLVCLLQSTKQDSEDGDTGGSGDRSYFTLENNASEYEDGYIEQ</sequence>
<protein>
    <submittedName>
        <fullName evidence="2">Uncharacterized protein</fullName>
    </submittedName>
</protein>
<organism evidence="2 3">
    <name type="scientific">Holothuria leucospilota</name>
    <name type="common">Black long sea cucumber</name>
    <name type="synonym">Mertensiothuria leucospilota</name>
    <dbReference type="NCBI Taxonomy" id="206669"/>
    <lineage>
        <taxon>Eukaryota</taxon>
        <taxon>Metazoa</taxon>
        <taxon>Echinodermata</taxon>
        <taxon>Eleutherozoa</taxon>
        <taxon>Echinozoa</taxon>
        <taxon>Holothuroidea</taxon>
        <taxon>Aspidochirotacea</taxon>
        <taxon>Aspidochirotida</taxon>
        <taxon>Holothuriidae</taxon>
        <taxon>Holothuria</taxon>
    </lineage>
</organism>
<keyword evidence="3" id="KW-1185">Reference proteome</keyword>
<dbReference type="AlphaFoldDB" id="A0A9Q0YLT7"/>
<evidence type="ECO:0000313" key="3">
    <source>
        <dbReference type="Proteomes" id="UP001152320"/>
    </source>
</evidence>
<name>A0A9Q0YLT7_HOLLE</name>
<reference evidence="2" key="1">
    <citation type="submission" date="2021-10" db="EMBL/GenBank/DDBJ databases">
        <title>Tropical sea cucumber genome reveals ecological adaptation and Cuvierian tubules defense mechanism.</title>
        <authorList>
            <person name="Chen T."/>
        </authorList>
    </citation>
    <scope>NUCLEOTIDE SEQUENCE</scope>
    <source>
        <strain evidence="2">Nanhai2018</strain>
        <tissue evidence="2">Muscle</tissue>
    </source>
</reference>
<dbReference type="EMBL" id="JAIZAY010000019">
    <property type="protein sequence ID" value="KAJ8023700.1"/>
    <property type="molecule type" value="Genomic_DNA"/>
</dbReference>
<accession>A0A9Q0YLT7</accession>
<comment type="caution">
    <text evidence="2">The sequence shown here is derived from an EMBL/GenBank/DDBJ whole genome shotgun (WGS) entry which is preliminary data.</text>
</comment>
<proteinExistence type="predicted"/>